<evidence type="ECO:0000313" key="3">
    <source>
        <dbReference type="Proteomes" id="UP000050421"/>
    </source>
</evidence>
<protein>
    <submittedName>
        <fullName evidence="2">Calcineurin-like phosphoesterase superfamily domain</fullName>
    </submittedName>
</protein>
<dbReference type="AlphaFoldDB" id="A0A0P7YT54"/>
<dbReference type="STRING" id="1305737.GCA_000526355_03745"/>
<dbReference type="GO" id="GO:0016787">
    <property type="term" value="F:hydrolase activity"/>
    <property type="evidence" value="ECO:0007669"/>
    <property type="project" value="InterPro"/>
</dbReference>
<dbReference type="InterPro" id="IPR029052">
    <property type="entry name" value="Metallo-depent_PP-like"/>
</dbReference>
<dbReference type="Proteomes" id="UP000050421">
    <property type="component" value="Unassembled WGS sequence"/>
</dbReference>
<dbReference type="Gene3D" id="3.60.21.10">
    <property type="match status" value="1"/>
</dbReference>
<organism evidence="2 3">
    <name type="scientific">Algoriphagus marincola HL-49</name>
    <dbReference type="NCBI Taxonomy" id="1305737"/>
    <lineage>
        <taxon>Bacteria</taxon>
        <taxon>Pseudomonadati</taxon>
        <taxon>Bacteroidota</taxon>
        <taxon>Cytophagia</taxon>
        <taxon>Cytophagales</taxon>
        <taxon>Cyclobacteriaceae</taxon>
        <taxon>Algoriphagus</taxon>
    </lineage>
</organism>
<dbReference type="PATRIC" id="fig|1305737.6.peg.1619"/>
<gene>
    <name evidence="2" type="ORF">HLUCCX10_04835</name>
</gene>
<name>A0A0P7YT54_9BACT</name>
<comment type="caution">
    <text evidence="2">The sequence shown here is derived from an EMBL/GenBank/DDBJ whole genome shotgun (WGS) entry which is preliminary data.</text>
</comment>
<evidence type="ECO:0000313" key="2">
    <source>
        <dbReference type="EMBL" id="KPQ18777.1"/>
    </source>
</evidence>
<proteinExistence type="predicted"/>
<feature type="domain" description="Calcineurin-like phosphoesterase" evidence="1">
    <location>
        <begin position="46"/>
        <end position="227"/>
    </location>
</feature>
<dbReference type="Pfam" id="PF00149">
    <property type="entry name" value="Metallophos"/>
    <property type="match status" value="1"/>
</dbReference>
<dbReference type="OrthoDB" id="9816081at2"/>
<dbReference type="SUPFAM" id="SSF56300">
    <property type="entry name" value="Metallo-dependent phosphatases"/>
    <property type="match status" value="1"/>
</dbReference>
<sequence length="334" mass="37520">MIQGDLRGKYPYNSRRHFLHQLGIAGLTLSLPWTAWGAGKRLDEEIRIGLITDLHHDIMHDGLDRMKAFESAMHRFLPHAVIQMGDFAVPKPENQPLVDLFHQLPGRSFHILGNHDTDGGYSPAQCLRQWNLSSSYYREEVAGLTLLVLDGNESGSPTFKGGYPSFMGEVQVDWLRAQLEDSEGPVLIMSHQPLAGTIAIDNALEIQQLLTNYNQKIVAAICGHSHTDQLIRVGGVTYIHLNSASYYWVGGAFRHQSYPEAIHKSHPWISSTCPYQEVLFAELTLDPKKGKFNLMGRRTAWVGPSPAEVGLRPFPDALVGEQIHPVIRNRSFYY</sequence>
<accession>A0A0P7YT54</accession>
<reference evidence="2 3" key="1">
    <citation type="submission" date="2015-09" db="EMBL/GenBank/DDBJ databases">
        <title>Identification and resolution of microdiversity through metagenomic sequencing of parallel consortia.</title>
        <authorList>
            <person name="Nelson W.C."/>
            <person name="Romine M.F."/>
            <person name="Lindemann S.R."/>
        </authorList>
    </citation>
    <scope>NUCLEOTIDE SEQUENCE [LARGE SCALE GENOMIC DNA]</scope>
    <source>
        <strain evidence="2">HL-49</strain>
    </source>
</reference>
<evidence type="ECO:0000259" key="1">
    <source>
        <dbReference type="Pfam" id="PF00149"/>
    </source>
</evidence>
<dbReference type="EMBL" id="LJXT01000020">
    <property type="protein sequence ID" value="KPQ18777.1"/>
    <property type="molecule type" value="Genomic_DNA"/>
</dbReference>
<dbReference type="InterPro" id="IPR004843">
    <property type="entry name" value="Calcineurin-like_PHP"/>
</dbReference>
<dbReference type="eggNOG" id="COG1409">
    <property type="taxonomic scope" value="Bacteria"/>
</dbReference>